<dbReference type="AlphaFoldDB" id="A0A371XA48"/>
<comment type="catalytic activity">
    <reaction evidence="4">
        <text>3-deoxy-alpha-D-manno-oct-2-ulosonate + CTP = CMP-3-deoxy-beta-D-manno-octulosonate + diphosphate</text>
        <dbReference type="Rhea" id="RHEA:23448"/>
        <dbReference type="ChEBI" id="CHEBI:33019"/>
        <dbReference type="ChEBI" id="CHEBI:37563"/>
        <dbReference type="ChEBI" id="CHEBI:85986"/>
        <dbReference type="ChEBI" id="CHEBI:85987"/>
        <dbReference type="EC" id="2.7.7.38"/>
    </reaction>
</comment>
<dbReference type="SUPFAM" id="SSF53448">
    <property type="entry name" value="Nucleotide-diphospho-sugar transferases"/>
    <property type="match status" value="1"/>
</dbReference>
<comment type="similarity">
    <text evidence="4">Belongs to the KdsB family.</text>
</comment>
<dbReference type="InterPro" id="IPR004528">
    <property type="entry name" value="KdsB"/>
</dbReference>
<dbReference type="CDD" id="cd02517">
    <property type="entry name" value="CMP-KDO-Synthetase"/>
    <property type="match status" value="1"/>
</dbReference>
<evidence type="ECO:0000313" key="5">
    <source>
        <dbReference type="EMBL" id="RFC66081.1"/>
    </source>
</evidence>
<dbReference type="NCBIfam" id="NF003952">
    <property type="entry name" value="PRK05450.1-5"/>
    <property type="match status" value="1"/>
</dbReference>
<evidence type="ECO:0000313" key="6">
    <source>
        <dbReference type="Proteomes" id="UP000264310"/>
    </source>
</evidence>
<proteinExistence type="inferred from homology"/>
<keyword evidence="1 4" id="KW-0808">Transferase</keyword>
<dbReference type="Pfam" id="PF02348">
    <property type="entry name" value="CTP_transf_3"/>
    <property type="match status" value="1"/>
</dbReference>
<organism evidence="5 6">
    <name type="scientific">Fulvimarina endophytica</name>
    <dbReference type="NCBI Taxonomy" id="2293836"/>
    <lineage>
        <taxon>Bacteria</taxon>
        <taxon>Pseudomonadati</taxon>
        <taxon>Pseudomonadota</taxon>
        <taxon>Alphaproteobacteria</taxon>
        <taxon>Hyphomicrobiales</taxon>
        <taxon>Aurantimonadaceae</taxon>
        <taxon>Fulvimarina</taxon>
    </lineage>
</organism>
<accession>A0A371XA48</accession>
<gene>
    <name evidence="4" type="primary">kdsB</name>
    <name evidence="5" type="ORF">DYI37_01015</name>
</gene>
<comment type="subcellular location">
    <subcellularLocation>
        <location evidence="4">Cytoplasm</location>
    </subcellularLocation>
</comment>
<dbReference type="PANTHER" id="PTHR42866">
    <property type="entry name" value="3-DEOXY-MANNO-OCTULOSONATE CYTIDYLYLTRANSFERASE"/>
    <property type="match status" value="1"/>
</dbReference>
<dbReference type="PANTHER" id="PTHR42866:SF2">
    <property type="entry name" value="3-DEOXY-MANNO-OCTULOSONATE CYTIDYLYLTRANSFERASE, MITOCHONDRIAL"/>
    <property type="match status" value="1"/>
</dbReference>
<dbReference type="GO" id="GO:0008690">
    <property type="term" value="F:3-deoxy-manno-octulosonate cytidylyltransferase activity"/>
    <property type="evidence" value="ECO:0007669"/>
    <property type="project" value="UniProtKB-UniRule"/>
</dbReference>
<sequence length="244" mass="26552">MNTLVIIPARIGSTRLPRKALATIAGKAMVVQVAERAREADIGRIAIATDDREIAKVVTEAGFEAVMTSPDHPSGSDRIHEALRHLDPAGDVDTIVNLQGDLPTIDPALVRAVVEPFEDRDCEIATLGVEIEDEAEARDPDVVKIVGTPITDTRLRALYFTRATAPYGDGPLYHHVGIYAYRRSSLARFIALGASTLERREKLEQLRAIEAGMRIDVELVKTLPLGVDAPQHLERARAILEAGA</sequence>
<dbReference type="UniPathway" id="UPA00358">
    <property type="reaction ID" value="UER00476"/>
</dbReference>
<protein>
    <recommendedName>
        <fullName evidence="4">3-deoxy-manno-octulosonate cytidylyltransferase</fullName>
        <ecNumber evidence="4">2.7.7.38</ecNumber>
    </recommendedName>
    <alternativeName>
        <fullName evidence="4">CMP-2-keto-3-deoxyoctulosonic acid synthase</fullName>
        <shortName evidence="4">CKS</shortName>
        <shortName evidence="4">CMP-KDO synthase</shortName>
    </alternativeName>
</protein>
<dbReference type="Gene3D" id="3.90.550.10">
    <property type="entry name" value="Spore Coat Polysaccharide Biosynthesis Protein SpsA, Chain A"/>
    <property type="match status" value="1"/>
</dbReference>
<dbReference type="GO" id="GO:0009103">
    <property type="term" value="P:lipopolysaccharide biosynthetic process"/>
    <property type="evidence" value="ECO:0007669"/>
    <property type="project" value="UniProtKB-UniRule"/>
</dbReference>
<keyword evidence="3 4" id="KW-0448">Lipopolysaccharide biosynthesis</keyword>
<evidence type="ECO:0000256" key="4">
    <source>
        <dbReference type="HAMAP-Rule" id="MF_00057"/>
    </source>
</evidence>
<evidence type="ECO:0000256" key="1">
    <source>
        <dbReference type="ARBA" id="ARBA00022679"/>
    </source>
</evidence>
<dbReference type="RefSeq" id="WP_116681332.1">
    <property type="nucleotide sequence ID" value="NZ_QURL01000001.1"/>
</dbReference>
<dbReference type="EMBL" id="QURL01000001">
    <property type="protein sequence ID" value="RFC66081.1"/>
    <property type="molecule type" value="Genomic_DNA"/>
</dbReference>
<dbReference type="NCBIfam" id="TIGR00466">
    <property type="entry name" value="kdsB"/>
    <property type="match status" value="1"/>
</dbReference>
<dbReference type="NCBIfam" id="NF003948">
    <property type="entry name" value="PRK05450.1-1"/>
    <property type="match status" value="1"/>
</dbReference>
<dbReference type="EC" id="2.7.7.38" evidence="4"/>
<keyword evidence="6" id="KW-1185">Reference proteome</keyword>
<keyword evidence="4" id="KW-0963">Cytoplasm</keyword>
<evidence type="ECO:0000256" key="2">
    <source>
        <dbReference type="ARBA" id="ARBA00022695"/>
    </source>
</evidence>
<name>A0A371XA48_9HYPH</name>
<comment type="function">
    <text evidence="4">Activates KDO (a required 8-carbon sugar) for incorporation into bacterial lipopolysaccharide in Gram-negative bacteria.</text>
</comment>
<dbReference type="GO" id="GO:0033468">
    <property type="term" value="P:CMP-keto-3-deoxy-D-manno-octulosonic acid biosynthetic process"/>
    <property type="evidence" value="ECO:0007669"/>
    <property type="project" value="UniProtKB-UniRule"/>
</dbReference>
<evidence type="ECO:0000256" key="3">
    <source>
        <dbReference type="ARBA" id="ARBA00022985"/>
    </source>
</evidence>
<dbReference type="InterPro" id="IPR003329">
    <property type="entry name" value="Cytidylyl_trans"/>
</dbReference>
<dbReference type="GO" id="GO:0005829">
    <property type="term" value="C:cytosol"/>
    <property type="evidence" value="ECO:0007669"/>
    <property type="project" value="TreeGrafter"/>
</dbReference>
<keyword evidence="2 4" id="KW-0548">Nucleotidyltransferase</keyword>
<dbReference type="Proteomes" id="UP000264310">
    <property type="component" value="Unassembled WGS sequence"/>
</dbReference>
<comment type="caution">
    <text evidence="5">The sequence shown here is derived from an EMBL/GenBank/DDBJ whole genome shotgun (WGS) entry which is preliminary data.</text>
</comment>
<dbReference type="InterPro" id="IPR029044">
    <property type="entry name" value="Nucleotide-diphossugar_trans"/>
</dbReference>
<dbReference type="HAMAP" id="MF_00057">
    <property type="entry name" value="KdsB"/>
    <property type="match status" value="1"/>
</dbReference>
<comment type="pathway">
    <text evidence="4">Nucleotide-sugar biosynthesis; CMP-3-deoxy-D-manno-octulosonate biosynthesis; CMP-3-deoxy-D-manno-octulosonate from 3-deoxy-D-manno-octulosonate and CTP: step 1/1.</text>
</comment>
<dbReference type="OrthoDB" id="9815559at2"/>
<reference evidence="5 6" key="1">
    <citation type="submission" date="2018-08" db="EMBL/GenBank/DDBJ databases">
        <title>Fulvimarina sp. 85, whole genome shotgun sequence.</title>
        <authorList>
            <person name="Tuo L."/>
        </authorList>
    </citation>
    <scope>NUCLEOTIDE SEQUENCE [LARGE SCALE GENOMIC DNA]</scope>
    <source>
        <strain evidence="5 6">85</strain>
    </source>
</reference>